<accession>A0AAW5N6I8</accession>
<feature type="region of interest" description="Disordered" evidence="1">
    <location>
        <begin position="37"/>
        <end position="79"/>
    </location>
</feature>
<reference evidence="3 4" key="1">
    <citation type="submission" date="2022-08" db="EMBL/GenBank/DDBJ databases">
        <authorList>
            <person name="Zeman M."/>
            <person name="Kubasova T."/>
        </authorList>
    </citation>
    <scope>NUCLEOTIDE SEQUENCE [LARGE SCALE GENOMIC DNA]</scope>
    <source>
        <strain evidence="3 4">ET62</strain>
    </source>
</reference>
<comment type="caution">
    <text evidence="3">The sequence shown here is derived from an EMBL/GenBank/DDBJ whole genome shotgun (WGS) entry which is preliminary data.</text>
</comment>
<evidence type="ECO:0000313" key="4">
    <source>
        <dbReference type="Proteomes" id="UP001204579"/>
    </source>
</evidence>
<keyword evidence="2" id="KW-0812">Transmembrane</keyword>
<keyword evidence="2" id="KW-0472">Membrane</keyword>
<dbReference type="InterPro" id="IPR032272">
    <property type="entry name" value="DUF4834"/>
</dbReference>
<dbReference type="AlphaFoldDB" id="A0AAW5N6I8"/>
<dbReference type="GeneID" id="82443253"/>
<name>A0AAW5N6I8_9BACT</name>
<keyword evidence="2" id="KW-1133">Transmembrane helix</keyword>
<feature type="compositionally biased region" description="Basic residues" evidence="1">
    <location>
        <begin position="68"/>
        <end position="78"/>
    </location>
</feature>
<dbReference type="EMBL" id="JANRHJ010000007">
    <property type="protein sequence ID" value="MCR8873787.1"/>
    <property type="molecule type" value="Genomic_DNA"/>
</dbReference>
<dbReference type="Pfam" id="PF16118">
    <property type="entry name" value="DUF4834"/>
    <property type="match status" value="1"/>
</dbReference>
<gene>
    <name evidence="3" type="ORF">NW209_07145</name>
</gene>
<protein>
    <submittedName>
        <fullName evidence="3">DUF4834 family protein</fullName>
    </submittedName>
</protein>
<organism evidence="3 4">
    <name type="scientific">Phocaeicola barnesiae</name>
    <dbReference type="NCBI Taxonomy" id="376804"/>
    <lineage>
        <taxon>Bacteria</taxon>
        <taxon>Pseudomonadati</taxon>
        <taxon>Bacteroidota</taxon>
        <taxon>Bacteroidia</taxon>
        <taxon>Bacteroidales</taxon>
        <taxon>Bacteroidaceae</taxon>
        <taxon>Phocaeicola</taxon>
    </lineage>
</organism>
<evidence type="ECO:0000256" key="2">
    <source>
        <dbReference type="SAM" id="Phobius"/>
    </source>
</evidence>
<dbReference type="RefSeq" id="WP_018710792.1">
    <property type="nucleotide sequence ID" value="NZ_CALULB010000003.1"/>
</dbReference>
<evidence type="ECO:0000256" key="1">
    <source>
        <dbReference type="SAM" id="MobiDB-lite"/>
    </source>
</evidence>
<evidence type="ECO:0000313" key="3">
    <source>
        <dbReference type="EMBL" id="MCR8873787.1"/>
    </source>
</evidence>
<dbReference type="Proteomes" id="UP001204579">
    <property type="component" value="Unassembled WGS sequence"/>
</dbReference>
<feature type="transmembrane region" description="Helical" evidence="2">
    <location>
        <begin position="6"/>
        <end position="27"/>
    </location>
</feature>
<proteinExistence type="predicted"/>
<keyword evidence="4" id="KW-1185">Reference proteome</keyword>
<sequence length="96" mass="10924">MFGFLSFILFFVFIILIIGLSLLAKIIGTVIKAGKRMTGTDRTSAYEKPQDYTDSDTGYTETTSSGNYRRKSSKGPRKKIFDDDEGEYIEFEEIKD</sequence>
<feature type="compositionally biased region" description="Polar residues" evidence="1">
    <location>
        <begin position="55"/>
        <end position="67"/>
    </location>
</feature>